<dbReference type="Gene3D" id="1.50.10.10">
    <property type="match status" value="1"/>
</dbReference>
<dbReference type="InterPro" id="IPR054491">
    <property type="entry name" value="MGH1-like_GH"/>
</dbReference>
<sequence>MTSHATAAHKAADVLRENRRTGFSAGAGLAYDYTCPSPETYPFQWAWDSCFHAIALLHVDSERARTELSSLLSAVTGTGFLPHMVLWQDDLRPRATAEFRIDLWEGWRSVTIAPPVIARAVEHVYEATLDLAWLKRTLPAVQGFFDWLHRHRRSPRTGLIEIYQPDESGLDMSPKYDAALGLDTSSPDTVRDDWHAAMRRLIDGYSHDRRPESPLRATGAFVRNDVLVNSIYADGLMSLARLQAETGAPEPVSRATEAAARDIWSALVEHCWDPGRGAFFDLDLVSGQRSTVLTASSLFPLVGDGVPEPIAERLIHEHLLNEREFWLPYPVPSVAATEPSFDPSFTTGAIFRGSSWVNLNWYLYGGLRRRGYDKEARRLALRTAECVAARGPRECYGPYDAAGHGARSFGWSTLVLDLLHTEGLLAPGALAGAYAHDEARVPATHPLPTEV</sequence>
<dbReference type="PANTHER" id="PTHR10412">
    <property type="entry name" value="MANNOSYL-OLIGOSACCHARIDE GLUCOSIDASE"/>
    <property type="match status" value="1"/>
</dbReference>
<dbReference type="RefSeq" id="WP_098240797.1">
    <property type="nucleotide sequence ID" value="NZ_CP022685.1"/>
</dbReference>
<dbReference type="InterPro" id="IPR012341">
    <property type="entry name" value="6hp_glycosidase-like_sf"/>
</dbReference>
<dbReference type="GO" id="GO:0009311">
    <property type="term" value="P:oligosaccharide metabolic process"/>
    <property type="evidence" value="ECO:0007669"/>
    <property type="project" value="InterPro"/>
</dbReference>
<protein>
    <recommendedName>
        <fullName evidence="4">Mannosylglycerate hydrolase MGH1-like glycoside hydrolase domain-containing protein</fullName>
    </recommendedName>
</protein>
<keyword evidence="3" id="KW-0326">Glycosidase</keyword>
<comment type="similarity">
    <text evidence="1">Belongs to the glycosyl hydrolase 63 family.</text>
</comment>
<dbReference type="InterPro" id="IPR008928">
    <property type="entry name" value="6-hairpin_glycosidase_sf"/>
</dbReference>
<feature type="domain" description="Mannosylglycerate hydrolase MGH1-like glycoside hydrolase" evidence="4">
    <location>
        <begin position="41"/>
        <end position="412"/>
    </location>
</feature>
<evidence type="ECO:0000256" key="3">
    <source>
        <dbReference type="ARBA" id="ARBA00023295"/>
    </source>
</evidence>
<dbReference type="GO" id="GO:0004573">
    <property type="term" value="F:Glc3Man9GlcNAc2 oligosaccharide glucosidase activity"/>
    <property type="evidence" value="ECO:0007669"/>
    <property type="project" value="InterPro"/>
</dbReference>
<keyword evidence="2" id="KW-0378">Hydrolase</keyword>
<dbReference type="SUPFAM" id="SSF48208">
    <property type="entry name" value="Six-hairpin glycosidases"/>
    <property type="match status" value="1"/>
</dbReference>
<gene>
    <name evidence="5" type="ORF">KY5_0712</name>
</gene>
<dbReference type="PANTHER" id="PTHR10412:SF11">
    <property type="entry name" value="MANNOSYL-OLIGOSACCHARIDE GLUCOSIDASE"/>
    <property type="match status" value="1"/>
</dbReference>
<evidence type="ECO:0000256" key="1">
    <source>
        <dbReference type="ARBA" id="ARBA00010833"/>
    </source>
</evidence>
<evidence type="ECO:0000313" key="6">
    <source>
        <dbReference type="Proteomes" id="UP000221011"/>
    </source>
</evidence>
<dbReference type="Proteomes" id="UP000221011">
    <property type="component" value="Chromosome"/>
</dbReference>
<keyword evidence="6" id="KW-1185">Reference proteome</keyword>
<dbReference type="AlphaFoldDB" id="A0A291Q1W1"/>
<organism evidence="5 6">
    <name type="scientific">Streptomyces formicae</name>
    <dbReference type="NCBI Taxonomy" id="1616117"/>
    <lineage>
        <taxon>Bacteria</taxon>
        <taxon>Bacillati</taxon>
        <taxon>Actinomycetota</taxon>
        <taxon>Actinomycetes</taxon>
        <taxon>Kitasatosporales</taxon>
        <taxon>Streptomycetaceae</taxon>
        <taxon>Streptomyces</taxon>
    </lineage>
</organism>
<reference evidence="5 6" key="1">
    <citation type="submission" date="2017-08" db="EMBL/GenBank/DDBJ databases">
        <title>Complete Genome Sequence of Streptomyces formicae KY5, the formicamycin producer.</title>
        <authorList>
            <person name="Holmes N.A."/>
            <person name="Devine R."/>
            <person name="Qin Z."/>
            <person name="Seipke R.F."/>
            <person name="Wilkinson B."/>
            <person name="Hutchings M.I."/>
        </authorList>
    </citation>
    <scope>NUCLEOTIDE SEQUENCE [LARGE SCALE GENOMIC DNA]</scope>
    <source>
        <strain evidence="5 6">KY5</strain>
    </source>
</reference>
<dbReference type="EMBL" id="CP022685">
    <property type="protein sequence ID" value="ATL25730.1"/>
    <property type="molecule type" value="Genomic_DNA"/>
</dbReference>
<evidence type="ECO:0000256" key="2">
    <source>
        <dbReference type="ARBA" id="ARBA00022801"/>
    </source>
</evidence>
<evidence type="ECO:0000259" key="4">
    <source>
        <dbReference type="Pfam" id="PF22422"/>
    </source>
</evidence>
<accession>A0A291Q1W1</accession>
<name>A0A291Q1W1_9ACTN</name>
<evidence type="ECO:0000313" key="5">
    <source>
        <dbReference type="EMBL" id="ATL25730.1"/>
    </source>
</evidence>
<dbReference type="KEGG" id="sfk:KY5_0712"/>
<dbReference type="Pfam" id="PF22422">
    <property type="entry name" value="MGH1-like_GH"/>
    <property type="match status" value="1"/>
</dbReference>
<dbReference type="InterPro" id="IPR004888">
    <property type="entry name" value="Glycoside_hydrolase_63"/>
</dbReference>
<proteinExistence type="inferred from homology"/>
<dbReference type="GO" id="GO:0006487">
    <property type="term" value="P:protein N-linked glycosylation"/>
    <property type="evidence" value="ECO:0007669"/>
    <property type="project" value="TreeGrafter"/>
</dbReference>